<reference evidence="6" key="1">
    <citation type="submission" date="2021-02" db="EMBL/GenBank/DDBJ databases">
        <authorList>
            <person name="Palmer J.M."/>
        </authorList>
    </citation>
    <scope>NUCLEOTIDE SEQUENCE</scope>
    <source>
        <strain evidence="6">SCRP23</strain>
    </source>
</reference>
<evidence type="ECO:0000313" key="6">
    <source>
        <dbReference type="EMBL" id="KAG7395293.1"/>
    </source>
</evidence>
<dbReference type="AlphaFoldDB" id="A0A8T1WTT5"/>
<organism evidence="6 7">
    <name type="scientific">Phytophthora boehmeriae</name>
    <dbReference type="NCBI Taxonomy" id="109152"/>
    <lineage>
        <taxon>Eukaryota</taxon>
        <taxon>Sar</taxon>
        <taxon>Stramenopiles</taxon>
        <taxon>Oomycota</taxon>
        <taxon>Peronosporomycetes</taxon>
        <taxon>Peronosporales</taxon>
        <taxon>Peronosporaceae</taxon>
        <taxon>Phytophthora</taxon>
    </lineage>
</organism>
<evidence type="ECO:0000259" key="5">
    <source>
        <dbReference type="Pfam" id="PF02225"/>
    </source>
</evidence>
<keyword evidence="2" id="KW-0325">Glycoprotein</keyword>
<dbReference type="Pfam" id="PF02225">
    <property type="entry name" value="PA"/>
    <property type="match status" value="1"/>
</dbReference>
<evidence type="ECO:0000256" key="1">
    <source>
        <dbReference type="ARBA" id="ARBA00022729"/>
    </source>
</evidence>
<keyword evidence="7" id="KW-1185">Reference proteome</keyword>
<dbReference type="PANTHER" id="PTHR22702">
    <property type="entry name" value="PROTEASE-ASSOCIATED DOMAIN-CONTAINING PROTEIN"/>
    <property type="match status" value="1"/>
</dbReference>
<dbReference type="InterPro" id="IPR003137">
    <property type="entry name" value="PA_domain"/>
</dbReference>
<feature type="region of interest" description="Disordered" evidence="3">
    <location>
        <begin position="467"/>
        <end position="497"/>
    </location>
</feature>
<comment type="caution">
    <text evidence="6">The sequence shown here is derived from an EMBL/GenBank/DDBJ whole genome shotgun (WGS) entry which is preliminary data.</text>
</comment>
<keyword evidence="1 4" id="KW-0732">Signal</keyword>
<protein>
    <recommendedName>
        <fullName evidence="5">PA domain-containing protein</fullName>
    </recommendedName>
</protein>
<feature type="chain" id="PRO_5035879170" description="PA domain-containing protein" evidence="4">
    <location>
        <begin position="20"/>
        <end position="755"/>
    </location>
</feature>
<gene>
    <name evidence="6" type="ORF">PHYBOEH_003960</name>
</gene>
<proteinExistence type="predicted"/>
<evidence type="ECO:0000256" key="2">
    <source>
        <dbReference type="ARBA" id="ARBA00023180"/>
    </source>
</evidence>
<dbReference type="EMBL" id="JAGDFL010000215">
    <property type="protein sequence ID" value="KAG7395293.1"/>
    <property type="molecule type" value="Genomic_DNA"/>
</dbReference>
<evidence type="ECO:0000313" key="7">
    <source>
        <dbReference type="Proteomes" id="UP000693981"/>
    </source>
</evidence>
<feature type="region of interest" description="Disordered" evidence="3">
    <location>
        <begin position="524"/>
        <end position="544"/>
    </location>
</feature>
<evidence type="ECO:0000256" key="3">
    <source>
        <dbReference type="SAM" id="MobiDB-lite"/>
    </source>
</evidence>
<accession>A0A8T1WTT5</accession>
<sequence length="755" mass="82654">MLLLLALLLSSAFLHLVPALDDEGTEPPPQQLTLQRDSVLEAPLLELLLAPLWTESGDASTPLDIRLQSAFSQCRELGVTSFLYETSVDTSGGALPALDPLDVAYCHRLRYVRHQREHARSVRKELAAKHSVPENLPSVERRPAADVSFQEFFELYAEKSRPLILELHEDDKDPVAQLLGLTASSDDGGGIESTLDNFIGVCFGDNKSSKHQNENRGMSMRPMRVEDGSCAALLESTFRVPIYMTHDYLQRTNASRDEAFVPSIIDLPAAASDQDDGPASADDIVSCPYGLHMLVIPLGDSVGTHISLFNRKFKPIKMPVRMQEHREVALAADANVAAGSRGNTVLDAAIFEQAPEQYSSIELKPGKDMLFAPGGIIPSMRSAIPSSAGAKVLRFCYCDAANIKDVKQAAGLDALLMTEDNKDLGVYALLHAFQSPGFDTSFTRRPALSDCSWHNFVQWPREPAYLSKKNRRSRGGGANNDDVEGEDEQMSRRERLKQWQDDKRLRVAAMNVLGAGLWSHRSSSIKIPRQSRRRLSSTGSGGSHQGVAVPILKGVGDPGYTVVSGVDILSQNDLSTLVAQDPQHIFRTSGAQIKDVMLPRVLLSDVEEQVRVLSNNNSEESMGVVRSFEAWASHHSPRIFDVSAELVLADPPDASGPLRNAHAVRDRVVLALRGGVPFVFKLHYAQRAGALGLIIADANGSCSGSFDQSCVPGADKGRREGFAAQERHRLWDQARIPCVLVLQDAAKDLLERLNR</sequence>
<evidence type="ECO:0000256" key="4">
    <source>
        <dbReference type="SAM" id="SignalP"/>
    </source>
</evidence>
<dbReference type="Proteomes" id="UP000693981">
    <property type="component" value="Unassembled WGS sequence"/>
</dbReference>
<dbReference type="OrthoDB" id="206201at2759"/>
<feature type="signal peptide" evidence="4">
    <location>
        <begin position="1"/>
        <end position="19"/>
    </location>
</feature>
<name>A0A8T1WTT5_9STRA</name>
<feature type="domain" description="PA" evidence="5">
    <location>
        <begin position="642"/>
        <end position="748"/>
    </location>
</feature>
<dbReference type="PANTHER" id="PTHR22702:SF1">
    <property type="entry name" value="PROTEASE-ASSOCIATED DOMAIN-CONTAINING PROTEIN 1"/>
    <property type="match status" value="1"/>
</dbReference>